<keyword evidence="3" id="KW-0067">ATP-binding</keyword>
<feature type="region of interest" description="Disordered" evidence="4">
    <location>
        <begin position="372"/>
        <end position="444"/>
    </location>
</feature>
<keyword evidence="7" id="KW-1185">Reference proteome</keyword>
<dbReference type="InterPro" id="IPR007696">
    <property type="entry name" value="DNA_mismatch_repair_MutS_core"/>
</dbReference>
<protein>
    <submittedName>
        <fullName evidence="6">DNA mismatch repair protein MutS</fullName>
    </submittedName>
</protein>
<dbReference type="PROSITE" id="PS00486">
    <property type="entry name" value="DNA_MISMATCH_REPAIR_2"/>
    <property type="match status" value="1"/>
</dbReference>
<dbReference type="Proteomes" id="UP000693970">
    <property type="component" value="Unassembled WGS sequence"/>
</dbReference>
<organism evidence="6 7">
    <name type="scientific">Nitzschia inconspicua</name>
    <dbReference type="NCBI Taxonomy" id="303405"/>
    <lineage>
        <taxon>Eukaryota</taxon>
        <taxon>Sar</taxon>
        <taxon>Stramenopiles</taxon>
        <taxon>Ochrophyta</taxon>
        <taxon>Bacillariophyta</taxon>
        <taxon>Bacillariophyceae</taxon>
        <taxon>Bacillariophycidae</taxon>
        <taxon>Bacillariales</taxon>
        <taxon>Bacillariaceae</taxon>
        <taxon>Nitzschia</taxon>
    </lineage>
</organism>
<evidence type="ECO:0000256" key="4">
    <source>
        <dbReference type="SAM" id="MobiDB-lite"/>
    </source>
</evidence>
<feature type="compositionally biased region" description="Low complexity" evidence="4">
    <location>
        <begin position="16"/>
        <end position="33"/>
    </location>
</feature>
<dbReference type="Pfam" id="PF01624">
    <property type="entry name" value="MutS_I"/>
    <property type="match status" value="1"/>
</dbReference>
<reference evidence="6" key="2">
    <citation type="submission" date="2021-04" db="EMBL/GenBank/DDBJ databases">
        <authorList>
            <person name="Podell S."/>
        </authorList>
    </citation>
    <scope>NUCLEOTIDE SEQUENCE</scope>
    <source>
        <strain evidence="6">Hildebrandi</strain>
    </source>
</reference>
<dbReference type="InterPro" id="IPR045076">
    <property type="entry name" value="MutS"/>
</dbReference>
<dbReference type="InterPro" id="IPR007695">
    <property type="entry name" value="DNA_mismatch_repair_MutS-lik_N"/>
</dbReference>
<dbReference type="GO" id="GO:0006298">
    <property type="term" value="P:mismatch repair"/>
    <property type="evidence" value="ECO:0007669"/>
    <property type="project" value="InterPro"/>
</dbReference>
<feature type="region of interest" description="Disordered" evidence="4">
    <location>
        <begin position="872"/>
        <end position="930"/>
    </location>
</feature>
<feature type="domain" description="DNA mismatch repair proteins mutS family" evidence="5">
    <location>
        <begin position="1432"/>
        <end position="1448"/>
    </location>
</feature>
<feature type="compositionally biased region" description="Polar residues" evidence="4">
    <location>
        <begin position="909"/>
        <end position="918"/>
    </location>
</feature>
<dbReference type="GO" id="GO:0140664">
    <property type="term" value="F:ATP-dependent DNA damage sensor activity"/>
    <property type="evidence" value="ECO:0007669"/>
    <property type="project" value="InterPro"/>
</dbReference>
<feature type="region of interest" description="Disordered" evidence="4">
    <location>
        <begin position="1"/>
        <end position="75"/>
    </location>
</feature>
<name>A0A9K3KYK7_9STRA</name>
<dbReference type="SMART" id="SM00534">
    <property type="entry name" value="MUTSac"/>
    <property type="match status" value="1"/>
</dbReference>
<dbReference type="SMART" id="SM00533">
    <property type="entry name" value="MUTSd"/>
    <property type="match status" value="1"/>
</dbReference>
<evidence type="ECO:0000256" key="3">
    <source>
        <dbReference type="ARBA" id="ARBA00022840"/>
    </source>
</evidence>
<evidence type="ECO:0000256" key="2">
    <source>
        <dbReference type="ARBA" id="ARBA00022741"/>
    </source>
</evidence>
<dbReference type="OrthoDB" id="10252754at2759"/>
<keyword evidence="2" id="KW-0547">Nucleotide-binding</keyword>
<accession>A0A9K3KYK7</accession>
<comment type="similarity">
    <text evidence="1">Belongs to the DNA mismatch repair MutS family.</text>
</comment>
<dbReference type="GO" id="GO:0030983">
    <property type="term" value="F:mismatched DNA binding"/>
    <property type="evidence" value="ECO:0007669"/>
    <property type="project" value="InterPro"/>
</dbReference>
<proteinExistence type="inferred from homology"/>
<dbReference type="GO" id="GO:0032301">
    <property type="term" value="C:MutSalpha complex"/>
    <property type="evidence" value="ECO:0007669"/>
    <property type="project" value="TreeGrafter"/>
</dbReference>
<dbReference type="InterPro" id="IPR000432">
    <property type="entry name" value="DNA_mismatch_repair_MutS_C"/>
</dbReference>
<dbReference type="Pfam" id="PF00488">
    <property type="entry name" value="MutS_V"/>
    <property type="match status" value="1"/>
</dbReference>
<evidence type="ECO:0000313" key="6">
    <source>
        <dbReference type="EMBL" id="KAG7351481.1"/>
    </source>
</evidence>
<feature type="compositionally biased region" description="Low complexity" evidence="4">
    <location>
        <begin position="407"/>
        <end position="438"/>
    </location>
</feature>
<feature type="compositionally biased region" description="Basic and acidic residues" evidence="4">
    <location>
        <begin position="895"/>
        <end position="906"/>
    </location>
</feature>
<sequence length="1603" mass="179005">MSDKKKTNSNKKNTKNLKQGSLFSFFSSKPKLLTVKSKSPQPQPKECTTNNDNNTVKTTSSGGTTKQTKTNHEEVKKKKMMMMNPKTLPSSASSSTATASVVVRNRKWQKLTADCRVAVYWKDDGQYYACTVIKQHISVDITNTNNKNKKNDTTSHFHLRYDDGEEEEWVDMSLETFKFIDDDEHLNDDDDDDCNGNKRNTSTRKTTSPSSNKRRRRLTIQDDDDDDDDDEEEEQEWNEEDNNDQDDGGSVFEDMDEPEDDEDEDDDDQWMVTDDEDEDFNNKKKKKKKKKKNGSKRNGKHKNNTKDKNKPSAPKVTRHPEHVRDSSMTPPPAAKRAKTTATSSTSSNVQMDDTPAVAAAAAEFKTPLKSFAHRVSPKTASSQKSVADLSLSNHRTTPTSGAKLSFSQQQQLQQQQQQQSQSSPQSSTNNNNNNNNNNKPLPFVKGAVNLKGAHVHNHLPFLQHPKDVNGRTPDHPEYDARTLQVVERDWIHLNGSPMTDAVKQWWDLKSQYFDTILLFKTGKFYKLYHMDADVGVEICGLIYMKGHTAHCGFPEAAYAKHADMLVRAGYKVARVEQTETPEQLKQRKQTMSRNDKKPEVVNREVCSIMTLGTRTLCALDNGSEMLLAEANSNSAAEGMGPLLAIREVILMQEDDDENNNNHNHTDDDDDMVRPVCEYGITLVDVIRGTVTLGMFADDVLRSRMHTLLTTFAPSEVLIQGSSSSTTSGSGHTNNGASPTLLSLVKAYTNNSRYPCRVETIHQQETFPKSTALQVEHRKQLERPRSVIHPWDAEETVNELHRKRYFPRGSRQAGNKSIARWPPVLQAVVEGNADLCLSSLGAALFFLQRNLIDQEIMTMGIIKAYIPQPSPGMSQQTLTVNSISSSTTTSQSSAQESDKVKGNRTESDSDSTTNVTSLEGNPLCQAPGSSCMAPVEGENQISYMSLDGTTLHNLEILTNSVDFKVSESLWSKVNHTRTPHGARMLRAWLLRPLFRKVDIDRRADAVQTLVGGAGALALREARQSVFSKIGDLDRLLSRVHSMSGGLSGDDNHDDMPTDYHPSERAVLYDTPVYTKRKVGDFSKLLNGLRRCCQIPEIFAGMELDPNGQLFKFVRLEKDGGFFPDMVEELDWYFENFDCDKAEKGLYEPVWGCDSLYDQACDTIRRVKEDLAAYQDEMCRELSPRHVAKSSWKYINTKPDSKDKYMIELPVQVEVPEDFLVKGKRGSGHKQVIKYATPVVAELVKKLERAYEVQQVRKAKGMQLIFARFDAQRPLWSAAAHVTAVLDAIGSLAIMAENPGYCRAEILECPPNKQPSINIVQGRHPVVEKSFHSSDFIPNDLQLGAQENEDDSARLLLLSGPNMGGKSTMLRQTCLIVILAQIGSHVPAQKCELTPIDCIFTRLGASDRILLGQSTFFVELAETAAALRGATRRSLVIMDELGRGTSTFDGTAIASATVKHLVQRSQCLTLFATHYHSLLEEWKDAPNVRLGHMQCIVDDETDNAVTTGNSNITFLYTLGPGAVPKSFGINVAKLAGLPDEVLQNAKRVSQEFEEEMNGKEPVYKTIINMSDEEAEAKVANLLQLVEAGDAQSLSAVWNELQGERC</sequence>
<evidence type="ECO:0000256" key="1">
    <source>
        <dbReference type="ARBA" id="ARBA00006271"/>
    </source>
</evidence>
<feature type="compositionally biased region" description="Polar residues" evidence="4">
    <location>
        <begin position="197"/>
        <end position="211"/>
    </location>
</feature>
<reference evidence="6" key="1">
    <citation type="journal article" date="2021" name="Sci. Rep.">
        <title>Diploid genomic architecture of Nitzschia inconspicua, an elite biomass production diatom.</title>
        <authorList>
            <person name="Oliver A."/>
            <person name="Podell S."/>
            <person name="Pinowska A."/>
            <person name="Traller J.C."/>
            <person name="Smith S.R."/>
            <person name="McClure R."/>
            <person name="Beliaev A."/>
            <person name="Bohutskyi P."/>
            <person name="Hill E.A."/>
            <person name="Rabines A."/>
            <person name="Zheng H."/>
            <person name="Allen L.Z."/>
            <person name="Kuo A."/>
            <person name="Grigoriev I.V."/>
            <person name="Allen A.E."/>
            <person name="Hazlebeck D."/>
            <person name="Allen E.E."/>
        </authorList>
    </citation>
    <scope>NUCLEOTIDE SEQUENCE</scope>
    <source>
        <strain evidence="6">Hildebrandi</strain>
    </source>
</reference>
<feature type="region of interest" description="Disordered" evidence="4">
    <location>
        <begin position="183"/>
        <end position="352"/>
    </location>
</feature>
<gene>
    <name evidence="6" type="ORF">IV203_010841</name>
</gene>
<feature type="compositionally biased region" description="Acidic residues" evidence="4">
    <location>
        <begin position="183"/>
        <end position="194"/>
    </location>
</feature>
<feature type="compositionally biased region" description="Polar residues" evidence="4">
    <location>
        <begin position="378"/>
        <end position="406"/>
    </location>
</feature>
<dbReference type="GO" id="GO:0005524">
    <property type="term" value="F:ATP binding"/>
    <property type="evidence" value="ECO:0007669"/>
    <property type="project" value="UniProtKB-KW"/>
</dbReference>
<feature type="region of interest" description="Disordered" evidence="4">
    <location>
        <begin position="579"/>
        <end position="598"/>
    </location>
</feature>
<comment type="caution">
    <text evidence="6">The sequence shown here is derived from an EMBL/GenBank/DDBJ whole genome shotgun (WGS) entry which is preliminary data.</text>
</comment>
<dbReference type="PANTHER" id="PTHR11361:SF148">
    <property type="entry name" value="DNA MISMATCH REPAIR PROTEIN MSH6"/>
    <property type="match status" value="1"/>
</dbReference>
<feature type="compositionally biased region" description="Low complexity" evidence="4">
    <location>
        <begin position="876"/>
        <end position="892"/>
    </location>
</feature>
<evidence type="ECO:0000259" key="5">
    <source>
        <dbReference type="PROSITE" id="PS00486"/>
    </source>
</evidence>
<dbReference type="Pfam" id="PF05192">
    <property type="entry name" value="MutS_III"/>
    <property type="match status" value="1"/>
</dbReference>
<evidence type="ECO:0000313" key="7">
    <source>
        <dbReference type="Proteomes" id="UP000693970"/>
    </source>
</evidence>
<feature type="compositionally biased region" description="Low complexity" evidence="4">
    <location>
        <begin position="48"/>
        <end position="68"/>
    </location>
</feature>
<dbReference type="EMBL" id="JAGRRH010000018">
    <property type="protein sequence ID" value="KAG7351481.1"/>
    <property type="molecule type" value="Genomic_DNA"/>
</dbReference>
<feature type="compositionally biased region" description="Acidic residues" evidence="4">
    <location>
        <begin position="221"/>
        <end position="279"/>
    </location>
</feature>
<dbReference type="PANTHER" id="PTHR11361">
    <property type="entry name" value="DNA MISMATCH REPAIR PROTEIN MUTS FAMILY MEMBER"/>
    <property type="match status" value="1"/>
</dbReference>
<feature type="compositionally biased region" description="Basic residues" evidence="4">
    <location>
        <begin position="283"/>
        <end position="303"/>
    </location>
</feature>